<evidence type="ECO:0000256" key="2">
    <source>
        <dbReference type="ARBA" id="ARBA00022737"/>
    </source>
</evidence>
<organism evidence="4 5">
    <name type="scientific">Mucilaginibacter lappiensis</name>
    <dbReference type="NCBI Taxonomy" id="354630"/>
    <lineage>
        <taxon>Bacteria</taxon>
        <taxon>Pseudomonadati</taxon>
        <taxon>Bacteroidota</taxon>
        <taxon>Sphingobacteriia</taxon>
        <taxon>Sphingobacteriales</taxon>
        <taxon>Sphingobacteriaceae</taxon>
        <taxon>Mucilaginibacter</taxon>
    </lineage>
</organism>
<dbReference type="InterPro" id="IPR013783">
    <property type="entry name" value="Ig-like_fold"/>
</dbReference>
<comment type="caution">
    <text evidence="4">The sequence shown here is derived from an EMBL/GenBank/DDBJ whole genome shotgun (WGS) entry which is preliminary data.</text>
</comment>
<feature type="domain" description="IPT/TIG" evidence="3">
    <location>
        <begin position="111"/>
        <end position="188"/>
    </location>
</feature>
<dbReference type="PANTHER" id="PTHR24412">
    <property type="entry name" value="KELCH PROTEIN"/>
    <property type="match status" value="1"/>
</dbReference>
<dbReference type="SUPFAM" id="SSF81296">
    <property type="entry name" value="E set domains"/>
    <property type="match status" value="2"/>
</dbReference>
<dbReference type="PROSITE" id="PS51257">
    <property type="entry name" value="PROKAR_LIPOPROTEIN"/>
    <property type="match status" value="1"/>
</dbReference>
<evidence type="ECO:0000313" key="5">
    <source>
        <dbReference type="Proteomes" id="UP000548326"/>
    </source>
</evidence>
<name>A0A841JB74_9SPHI</name>
<feature type="domain" description="IPT/TIG" evidence="3">
    <location>
        <begin position="28"/>
        <end position="93"/>
    </location>
</feature>
<dbReference type="EMBL" id="JACHCA010000005">
    <property type="protein sequence ID" value="MBB6128020.1"/>
    <property type="molecule type" value="Genomic_DNA"/>
</dbReference>
<dbReference type="Gene3D" id="2.120.10.80">
    <property type="entry name" value="Kelch-type beta propeller"/>
    <property type="match status" value="1"/>
</dbReference>
<dbReference type="Pfam" id="PF01344">
    <property type="entry name" value="Kelch_1"/>
    <property type="match status" value="1"/>
</dbReference>
<dbReference type="Pfam" id="PF01833">
    <property type="entry name" value="TIG"/>
    <property type="match status" value="2"/>
</dbReference>
<keyword evidence="1" id="KW-0880">Kelch repeat</keyword>
<sequence>MHKRLIWVFVILIFIVACKKDNAGSNAPQITPVQSTIKADWGDEIILTGKNIPLDASVFFGENQATVISNNGSEIRCIVPNSFDDQLTTSVYIKYKDQTIELKNYITLNAPLITSFTPTQAIGDTVIIKGNHFSTFKLHVKFGDTEAKVVGLSKQSLKVLVPDDIKSIHTTISVTSQLQTALAGSTFEVLKPVITNITPEAFIGDKVVITGKYFHPLGPFFVYLDDEQVGATIENNGVISFNVPYKTYPGRKTTIKIKLLEYEVTYPVDLKIKDNWVMVSKGIPFSAYNATPLIIGSQVYVVAQIKGFRDDGFYLWHFNQTDFSWTKIGNPITTVKGSYRVGTNESKIYLYNSNGPDTFYECDPTSGTWTTKANFIGPQRNDPVMFGIGGKLYMGAGAHYVDNIRKSIDDWYVYTPATNTWAQIADMRKGFEDGYPMALAQSVVINNIAYVLCGGWFEGYKYNPAANTWTGIQNALEPRTQVGVVAYKNKIYTLKGYLVQNVGNSNRDIFSYDPASDHWEFEPVKVDPYSDELDFAFISGGKIYMLSYDASESQNNLYEALMLP</sequence>
<evidence type="ECO:0000256" key="1">
    <source>
        <dbReference type="ARBA" id="ARBA00022441"/>
    </source>
</evidence>
<accession>A0A841JB74</accession>
<dbReference type="InterPro" id="IPR015915">
    <property type="entry name" value="Kelch-typ_b-propeller"/>
</dbReference>
<keyword evidence="2" id="KW-0677">Repeat</keyword>
<dbReference type="SUPFAM" id="SSF117281">
    <property type="entry name" value="Kelch motif"/>
    <property type="match status" value="1"/>
</dbReference>
<evidence type="ECO:0000259" key="3">
    <source>
        <dbReference type="Pfam" id="PF01833"/>
    </source>
</evidence>
<gene>
    <name evidence="4" type="ORF">HDF22_002133</name>
</gene>
<protein>
    <recommendedName>
        <fullName evidence="3">IPT/TIG domain-containing protein</fullName>
    </recommendedName>
</protein>
<proteinExistence type="predicted"/>
<dbReference type="InterPro" id="IPR002909">
    <property type="entry name" value="IPT_dom"/>
</dbReference>
<dbReference type="AlphaFoldDB" id="A0A841JB74"/>
<reference evidence="4 5" key="1">
    <citation type="submission" date="2020-08" db="EMBL/GenBank/DDBJ databases">
        <title>Genomic Encyclopedia of Type Strains, Phase IV (KMG-V): Genome sequencing to study the core and pangenomes of soil and plant-associated prokaryotes.</title>
        <authorList>
            <person name="Whitman W."/>
        </authorList>
    </citation>
    <scope>NUCLEOTIDE SEQUENCE [LARGE SCALE GENOMIC DNA]</scope>
    <source>
        <strain evidence="4 5">MP601</strain>
    </source>
</reference>
<dbReference type="Gene3D" id="2.60.40.10">
    <property type="entry name" value="Immunoglobulins"/>
    <property type="match status" value="2"/>
</dbReference>
<dbReference type="InterPro" id="IPR006652">
    <property type="entry name" value="Kelch_1"/>
</dbReference>
<dbReference type="Proteomes" id="UP000548326">
    <property type="component" value="Unassembled WGS sequence"/>
</dbReference>
<dbReference type="RefSeq" id="WP_183587338.1">
    <property type="nucleotide sequence ID" value="NZ_JACHCA010000005.1"/>
</dbReference>
<dbReference type="InterPro" id="IPR014756">
    <property type="entry name" value="Ig_E-set"/>
</dbReference>
<evidence type="ECO:0000313" key="4">
    <source>
        <dbReference type="EMBL" id="MBB6128020.1"/>
    </source>
</evidence>
<dbReference type="PANTHER" id="PTHR24412:SF497">
    <property type="entry name" value="KELCH-LIKE PROTEIN 18"/>
    <property type="match status" value="1"/>
</dbReference>